<sequence>MKKIISNLIDYLGLIFEINKHRIYSHLKSSKEQDKSFPYTKQKEKRYISEDASKSLNQLFKRS</sequence>
<protein>
    <submittedName>
        <fullName evidence="1">Uncharacterized protein</fullName>
    </submittedName>
</protein>
<evidence type="ECO:0000313" key="1">
    <source>
        <dbReference type="EMBL" id="GCE63141.1"/>
    </source>
</evidence>
<gene>
    <name evidence="1" type="ORF">MHSWG343_01190</name>
</gene>
<reference evidence="1 2" key="1">
    <citation type="submission" date="2019-01" db="EMBL/GenBank/DDBJ databases">
        <title>Draft genome sequences of Candidatus Mycoplasma haemohominis SWG34-3 identified from a patient with pyrexia, anemia and liver dysfunction.</title>
        <authorList>
            <person name="Sekizuka T."/>
            <person name="Hattori N."/>
            <person name="Katano H."/>
            <person name="Takuma T."/>
            <person name="Ito T."/>
            <person name="Arai N."/>
            <person name="Yanai R."/>
            <person name="Ishii S."/>
            <person name="Miura Y."/>
            <person name="Tokunaga T."/>
            <person name="Watanabe H."/>
            <person name="Nomura N."/>
            <person name="Eguchi J."/>
            <person name="Arai T."/>
            <person name="Hasegawa H."/>
            <person name="Nakamaki T."/>
            <person name="Wakita T."/>
            <person name="Niki Y."/>
            <person name="Kuroda M."/>
        </authorList>
    </citation>
    <scope>NUCLEOTIDE SEQUENCE [LARGE SCALE GENOMIC DNA]</scope>
    <source>
        <strain evidence="1">SWG34-3</strain>
    </source>
</reference>
<comment type="caution">
    <text evidence="1">The sequence shown here is derived from an EMBL/GenBank/DDBJ whole genome shotgun (WGS) entry which is preliminary data.</text>
</comment>
<accession>A0A478FP90</accession>
<dbReference type="Proteomes" id="UP000324831">
    <property type="component" value="Unassembled WGS sequence"/>
</dbReference>
<evidence type="ECO:0000313" key="2">
    <source>
        <dbReference type="Proteomes" id="UP000324831"/>
    </source>
</evidence>
<dbReference type="EMBL" id="BIMN01000001">
    <property type="protein sequence ID" value="GCE63141.1"/>
    <property type="molecule type" value="Genomic_DNA"/>
</dbReference>
<dbReference type="AlphaFoldDB" id="A0A478FP90"/>
<organism evidence="1 2">
    <name type="scientific">Candidatus Mycoplasma haematohominis</name>
    <dbReference type="NCBI Taxonomy" id="1494318"/>
    <lineage>
        <taxon>Bacteria</taxon>
        <taxon>Bacillati</taxon>
        <taxon>Mycoplasmatota</taxon>
        <taxon>Mollicutes</taxon>
        <taxon>Mycoplasmataceae</taxon>
        <taxon>Mycoplasma</taxon>
    </lineage>
</organism>
<proteinExistence type="predicted"/>
<name>A0A478FP90_9MOLU</name>